<evidence type="ECO:0000313" key="1">
    <source>
        <dbReference type="EMBL" id="RCH96775.1"/>
    </source>
</evidence>
<reference evidence="1 2" key="1">
    <citation type="journal article" date="2018" name="G3 (Bethesda)">
        <title>Phylogenetic and Phylogenomic Definition of Rhizopus Species.</title>
        <authorList>
            <person name="Gryganskyi A.P."/>
            <person name="Golan J."/>
            <person name="Dolatabadi S."/>
            <person name="Mondo S."/>
            <person name="Robb S."/>
            <person name="Idnurm A."/>
            <person name="Muszewska A."/>
            <person name="Steczkiewicz K."/>
            <person name="Masonjones S."/>
            <person name="Liao H.L."/>
            <person name="Gajdeczka M.T."/>
            <person name="Anike F."/>
            <person name="Vuek A."/>
            <person name="Anishchenko I.M."/>
            <person name="Voigt K."/>
            <person name="de Hoog G.S."/>
            <person name="Smith M.E."/>
            <person name="Heitman J."/>
            <person name="Vilgalys R."/>
            <person name="Stajich J.E."/>
        </authorList>
    </citation>
    <scope>NUCLEOTIDE SEQUENCE [LARGE SCALE GENOMIC DNA]</scope>
    <source>
        <strain evidence="1 2">CBS 357.93</strain>
    </source>
</reference>
<dbReference type="Proteomes" id="UP000252139">
    <property type="component" value="Unassembled WGS sequence"/>
</dbReference>
<accession>A0A367K3Q9</accession>
<dbReference type="AlphaFoldDB" id="A0A367K3Q9"/>
<evidence type="ECO:0008006" key="3">
    <source>
        <dbReference type="Google" id="ProtNLM"/>
    </source>
</evidence>
<organism evidence="1 2">
    <name type="scientific">Rhizopus azygosporus</name>
    <name type="common">Rhizopus microsporus var. azygosporus</name>
    <dbReference type="NCBI Taxonomy" id="86630"/>
    <lineage>
        <taxon>Eukaryota</taxon>
        <taxon>Fungi</taxon>
        <taxon>Fungi incertae sedis</taxon>
        <taxon>Mucoromycota</taxon>
        <taxon>Mucoromycotina</taxon>
        <taxon>Mucoromycetes</taxon>
        <taxon>Mucorales</taxon>
        <taxon>Mucorineae</taxon>
        <taxon>Rhizopodaceae</taxon>
        <taxon>Rhizopus</taxon>
    </lineage>
</organism>
<proteinExistence type="predicted"/>
<gene>
    <name evidence="1" type="ORF">CU097_014940</name>
</gene>
<keyword evidence="2" id="KW-1185">Reference proteome</keyword>
<feature type="non-terminal residue" evidence="1">
    <location>
        <position position="55"/>
    </location>
</feature>
<protein>
    <recommendedName>
        <fullName evidence="3">DH domain-containing protein</fullName>
    </recommendedName>
</protein>
<comment type="caution">
    <text evidence="1">The sequence shown here is derived from an EMBL/GenBank/DDBJ whole genome shotgun (WGS) entry which is preliminary data.</text>
</comment>
<evidence type="ECO:0000313" key="2">
    <source>
        <dbReference type="Proteomes" id="UP000252139"/>
    </source>
</evidence>
<sequence length="55" mass="6575">MATELLEIEKTYLERLNIINSELSPQWLKEQDNSNLIKLLDVFQDIQKVHTKIYN</sequence>
<name>A0A367K3Q9_RHIAZ</name>
<dbReference type="EMBL" id="PJQL01000338">
    <property type="protein sequence ID" value="RCH96775.1"/>
    <property type="molecule type" value="Genomic_DNA"/>
</dbReference>